<dbReference type="NCBIfam" id="NF033542">
    <property type="entry name" value="transpos_IS110"/>
    <property type="match status" value="1"/>
</dbReference>
<comment type="caution">
    <text evidence="3">The sequence shown here is derived from an EMBL/GenBank/DDBJ whole genome shotgun (WGS) entry which is preliminary data.</text>
</comment>
<feature type="domain" description="Transposase IS116/IS110/IS902 C-terminal" evidence="2">
    <location>
        <begin position="266"/>
        <end position="343"/>
    </location>
</feature>
<feature type="domain" description="Transposase IS110-like N-terminal" evidence="1">
    <location>
        <begin position="6"/>
        <end position="155"/>
    </location>
</feature>
<dbReference type="RefSeq" id="WP_153384065.1">
    <property type="nucleotide sequence ID" value="NZ_VDFM01000035.1"/>
</dbReference>
<dbReference type="Pfam" id="PF02371">
    <property type="entry name" value="Transposase_20"/>
    <property type="match status" value="1"/>
</dbReference>
<evidence type="ECO:0000259" key="2">
    <source>
        <dbReference type="Pfam" id="PF02371"/>
    </source>
</evidence>
<dbReference type="AlphaFoldDB" id="A0A5P0ZKY7"/>
<protein>
    <submittedName>
        <fullName evidence="3">IS110 family transposase</fullName>
    </submittedName>
</protein>
<name>A0A5P0ZKY7_9LACO</name>
<dbReference type="GO" id="GO:0004803">
    <property type="term" value="F:transposase activity"/>
    <property type="evidence" value="ECO:0007669"/>
    <property type="project" value="InterPro"/>
</dbReference>
<dbReference type="InterPro" id="IPR003346">
    <property type="entry name" value="Transposase_20"/>
</dbReference>
<dbReference type="InterPro" id="IPR002525">
    <property type="entry name" value="Transp_IS110-like_N"/>
</dbReference>
<accession>A0A5P0ZKY7</accession>
<dbReference type="EMBL" id="VDFM01000035">
    <property type="protein sequence ID" value="MQS53645.1"/>
    <property type="molecule type" value="Genomic_DNA"/>
</dbReference>
<dbReference type="PANTHER" id="PTHR33055">
    <property type="entry name" value="TRANSPOSASE FOR INSERTION SEQUENCE ELEMENT IS1111A"/>
    <property type="match status" value="1"/>
</dbReference>
<dbReference type="GO" id="GO:0003677">
    <property type="term" value="F:DNA binding"/>
    <property type="evidence" value="ECO:0007669"/>
    <property type="project" value="InterPro"/>
</dbReference>
<dbReference type="Pfam" id="PF01548">
    <property type="entry name" value="DEDD_Tnp_IS110"/>
    <property type="match status" value="1"/>
</dbReference>
<dbReference type="PANTHER" id="PTHR33055:SF17">
    <property type="entry name" value="THIRD ORF IN TRANSPOSON ISC1491"/>
    <property type="match status" value="1"/>
</dbReference>
<evidence type="ECO:0000313" key="3">
    <source>
        <dbReference type="EMBL" id="MQS53645.1"/>
    </source>
</evidence>
<reference evidence="3 4" key="1">
    <citation type="journal article" date="2019" name="Syst. Appl. Microbiol.">
        <title>Polyphasic characterization of two novel Lactobacillus spp. isolated from blown salami packages: Description of Lactobacillus halodurans sp. nov. and Lactobacillus salsicarnum sp. nov.</title>
        <authorList>
            <person name="Schuster J.A."/>
            <person name="Klingl A."/>
            <person name="Vogel R.F."/>
            <person name="Ehrmann M.A."/>
        </authorList>
    </citation>
    <scope>NUCLEOTIDE SEQUENCE [LARGE SCALE GENOMIC DNA]</scope>
    <source>
        <strain evidence="3 4">TMW 1.2118</strain>
    </source>
</reference>
<evidence type="ECO:0000259" key="1">
    <source>
        <dbReference type="Pfam" id="PF01548"/>
    </source>
</evidence>
<dbReference type="InterPro" id="IPR047650">
    <property type="entry name" value="Transpos_IS110"/>
</dbReference>
<organism evidence="3 4">
    <name type="scientific">Companilactobacillus mishanensis</name>
    <dbReference type="NCBI Taxonomy" id="2486008"/>
    <lineage>
        <taxon>Bacteria</taxon>
        <taxon>Bacillati</taxon>
        <taxon>Bacillota</taxon>
        <taxon>Bacilli</taxon>
        <taxon>Lactobacillales</taxon>
        <taxon>Lactobacillaceae</taxon>
        <taxon>Companilactobacillus</taxon>
    </lineage>
</organism>
<proteinExistence type="predicted"/>
<evidence type="ECO:0000313" key="4">
    <source>
        <dbReference type="Proteomes" id="UP000380386"/>
    </source>
</evidence>
<dbReference type="OrthoDB" id="9790935at2"/>
<gene>
    <name evidence="3" type="ORF">FHL02_11620</name>
</gene>
<dbReference type="GO" id="GO:0006313">
    <property type="term" value="P:DNA transposition"/>
    <property type="evidence" value="ECO:0007669"/>
    <property type="project" value="InterPro"/>
</dbReference>
<sequence>MDSVFGIDVSKRTSNVAILVNNQTVKQFKIDNNAHGFNILDEQLGSFTDPLIIFEATGIYSRPVENYLDQAKYRYTKINPLRAKKDMDSFRHNKTDSLDALGLAQAMSLHHYKSAELSSPVYSELHDLERFYQERNEDIVREKNRLHRTLSITFPEIERLLSVTDGDLYWNIVQQFPSPEYVLKKREDEIAPCIKQATNKNMSIDRSMKLAIKLTDLAKSSFKMTNIDCVTKETIFHASEVQRIDHCKSDIINKMAELSENLPEIKIITSIPGIGIKTAVCLVAELGDIRRFYSSNAINAFVGIDLIHYESGYYTAGDHIRKRGAAYARKILYRAVLNIISASRTKPTNISLVYDRKKQSSGSKGSKKIVVMAMHHLIRTIYHLVLNNEMYDTKMFPAEH</sequence>
<dbReference type="Proteomes" id="UP000380386">
    <property type="component" value="Unassembled WGS sequence"/>
</dbReference>